<organism evidence="1 2">
    <name type="scientific">Bauhinia variegata</name>
    <name type="common">Purple orchid tree</name>
    <name type="synonym">Phanera variegata</name>
    <dbReference type="NCBI Taxonomy" id="167791"/>
    <lineage>
        <taxon>Eukaryota</taxon>
        <taxon>Viridiplantae</taxon>
        <taxon>Streptophyta</taxon>
        <taxon>Embryophyta</taxon>
        <taxon>Tracheophyta</taxon>
        <taxon>Spermatophyta</taxon>
        <taxon>Magnoliopsida</taxon>
        <taxon>eudicotyledons</taxon>
        <taxon>Gunneridae</taxon>
        <taxon>Pentapetalae</taxon>
        <taxon>rosids</taxon>
        <taxon>fabids</taxon>
        <taxon>Fabales</taxon>
        <taxon>Fabaceae</taxon>
        <taxon>Cercidoideae</taxon>
        <taxon>Cercideae</taxon>
        <taxon>Bauhiniinae</taxon>
        <taxon>Bauhinia</taxon>
    </lineage>
</organism>
<protein>
    <submittedName>
        <fullName evidence="1">Uncharacterized protein</fullName>
    </submittedName>
</protein>
<proteinExistence type="predicted"/>
<dbReference type="Proteomes" id="UP000828941">
    <property type="component" value="Chromosome 5"/>
</dbReference>
<name>A0ACB9P703_BAUVA</name>
<comment type="caution">
    <text evidence="1">The sequence shown here is derived from an EMBL/GenBank/DDBJ whole genome shotgun (WGS) entry which is preliminary data.</text>
</comment>
<keyword evidence="2" id="KW-1185">Reference proteome</keyword>
<sequence>MTSSMLTGERRWASSRRGGMTVLGKVAVPKPINLPSQRLENHGLDPNVEIVPKGTLSWGSRSSSSATNAWGSSSVSPNTDGTSSPSHLSARPSSGGSGTRPSTAGSDRALEPNPNAWGSTSRPSSASGALTSNQTSLTSMRPRSAETRPGSSQLSRFAEPLAENSVAWSAARTAEKLGATQAKNDEFSLSSGDFPSLGSEKDKSVKNSELQDHSSHSRPGSSSGVGKEKTETSFVDDVPVNANVKDGAVNSWRRDCPVYSEDGERPSIEKWQGNPQPYPNAGVPPPHYDAWHGPPVNNPQGGVWFRGPPGGPPFGNPVAPGGFPMEPFSYYRPHIPPTALGNPPAVPPPASGPRAHHPKNGDVYRPHMPDAYIRPGMPIRPGFYPGPMAYEGYYGPPMGFCNSNERDVPFMGMVAGPPIYNRYTNQNATEHGNSQGRAGGCGSAAKPLASEQVESGHSSNTSRHYRVLLKQHNEWDGKNEPSNWEDSGTIIESRSDGKDRPRMPTCEDRQISDYRKNQDMDLRASACGEKACSQTPENQGSSSLVIVNAKCPESTGNIRTCNDISARKLDGAASDVQVPSRPSVPKDSSLIRKIECLNAKARDNSSAKNRVEQRSKFHSSSVPVNPVENEVSAGASSLFPERNNTTEVINHFPRELVATGGEKNIESLSSNGAPTSRQTAHGMQGRADRNKGRSNSKDTDGWRKKSVVAETSILSSAQMEATSVQVGDHHISVGTYDRFGSYKQARHDGESVQTISNPIDCQAQRAEMKELAKQQAKQNQEEEEERTRKQKAEAVQVHSNVPKQKQMAYKQRQNVQAEKTSHEKLFPTPTTLTAENDTSIDVAVSSGNVTNEIGSTCLSGLAMNSNAVAESSAIQKKKNNRNGKSKQKVEETSSLPAITKEGNFSKSSAESDKPKTSEFELDQDSVQPAFISKDPNQCSEQCRNIPNEECHGRNSQWKSQHSRRMPRNMQINRPAEKSHGSDAVMWAPVKPQNKTEIMDELTDKNKIEAVNFVKSDPQVHSKLRNKRAEMERYVPKPVAKEMAQHGSVQQVVSSSNQSATDETVGGGDSGSHVAHVARHTNSAVAKVGSGMEYKNGDGRQSKQGKVHGSWRQRSSTESTSNLHDMQEALNHDSDSYQSVQPSTEHQSELSSVKGSAKHVDDSRYADGPNNSNNHDSAARVSTTVSRDQTSGRGRRVPFRGNKNNDFDHKRETEKIEKQVSSAEPSQTDAGAAFKENRGAGERFTSHWQPKSQPSNHQRGNRSNEQNVGPEVGRVNKNKNDSATPSGVSLPTGSDKETNDHVVPPPRDQSMSGKTKAGPGPHSGNQEAKRERRNAPPKGRPQSPNQIPFGSVEHDPSSVDIRHEQRPSSGFRKNGNQNRFGRGHESRDWKSPGQDNRHYHQLGNREKQGQNMHYEYYPVGPYDSSKVTSSERPKDDNHSGARFRERGQTHSRRDGGNFHVRQGGSLD</sequence>
<accession>A0ACB9P703</accession>
<reference evidence="1 2" key="1">
    <citation type="journal article" date="2022" name="DNA Res.">
        <title>Chromosomal-level genome assembly of the orchid tree Bauhinia variegata (Leguminosae; Cercidoideae) supports the allotetraploid origin hypothesis of Bauhinia.</title>
        <authorList>
            <person name="Zhong Y."/>
            <person name="Chen Y."/>
            <person name="Zheng D."/>
            <person name="Pang J."/>
            <person name="Liu Y."/>
            <person name="Luo S."/>
            <person name="Meng S."/>
            <person name="Qian L."/>
            <person name="Wei D."/>
            <person name="Dai S."/>
            <person name="Zhou R."/>
        </authorList>
    </citation>
    <scope>NUCLEOTIDE SEQUENCE [LARGE SCALE GENOMIC DNA]</scope>
    <source>
        <strain evidence="1">BV-YZ2020</strain>
    </source>
</reference>
<gene>
    <name evidence="1" type="ORF">L6164_011044</name>
</gene>
<dbReference type="EMBL" id="CM039430">
    <property type="protein sequence ID" value="KAI4343729.1"/>
    <property type="molecule type" value="Genomic_DNA"/>
</dbReference>
<evidence type="ECO:0000313" key="2">
    <source>
        <dbReference type="Proteomes" id="UP000828941"/>
    </source>
</evidence>
<evidence type="ECO:0000313" key="1">
    <source>
        <dbReference type="EMBL" id="KAI4343729.1"/>
    </source>
</evidence>